<evidence type="ECO:0000256" key="2">
    <source>
        <dbReference type="SAM" id="Phobius"/>
    </source>
</evidence>
<keyword evidence="2" id="KW-0472">Membrane</keyword>
<accession>A0A6G7Y830</accession>
<evidence type="ECO:0000313" key="4">
    <source>
        <dbReference type="Proteomes" id="UP000501058"/>
    </source>
</evidence>
<reference evidence="3 4" key="1">
    <citation type="submission" date="2020-03" db="EMBL/GenBank/DDBJ databases">
        <title>Propioniciclava sp. nov., isolated from Hydrophilus acuminatus.</title>
        <authorList>
            <person name="Hyun D.-W."/>
            <person name="Bae J.-W."/>
        </authorList>
    </citation>
    <scope>NUCLEOTIDE SEQUENCE [LARGE SCALE GENOMIC DNA]</scope>
    <source>
        <strain evidence="3 4">HDW11</strain>
    </source>
</reference>
<proteinExistence type="predicted"/>
<organism evidence="3 4">
    <name type="scientific">Propioniciclava coleopterorum</name>
    <dbReference type="NCBI Taxonomy" id="2714937"/>
    <lineage>
        <taxon>Bacteria</taxon>
        <taxon>Bacillati</taxon>
        <taxon>Actinomycetota</taxon>
        <taxon>Actinomycetes</taxon>
        <taxon>Propionibacteriales</taxon>
        <taxon>Propionibacteriaceae</taxon>
        <taxon>Propioniciclava</taxon>
    </lineage>
</organism>
<gene>
    <name evidence="3" type="ORF">G7070_11825</name>
</gene>
<evidence type="ECO:0000313" key="3">
    <source>
        <dbReference type="EMBL" id="QIK72836.1"/>
    </source>
</evidence>
<evidence type="ECO:0008006" key="5">
    <source>
        <dbReference type="Google" id="ProtNLM"/>
    </source>
</evidence>
<feature type="compositionally biased region" description="Polar residues" evidence="1">
    <location>
        <begin position="91"/>
        <end position="100"/>
    </location>
</feature>
<feature type="compositionally biased region" description="Low complexity" evidence="1">
    <location>
        <begin position="101"/>
        <end position="123"/>
    </location>
</feature>
<name>A0A6G7Y830_9ACTN</name>
<keyword evidence="2" id="KW-1133">Transmembrane helix</keyword>
<keyword evidence="4" id="KW-1185">Reference proteome</keyword>
<dbReference type="KEGG" id="prv:G7070_11825"/>
<sequence>MTDHPTSPAPRKRRAGRIAAVAGGALVVLLGAGYGVAYAISGNTLAPQTTVSGVEVGGLDPAAAQAKLTSELGPRASAPLTVAAGEKSVQLTPSNWGWASTTRPRSGPRAARSPSTRAPSGTT</sequence>
<keyword evidence="2" id="KW-0812">Transmembrane</keyword>
<dbReference type="RefSeq" id="WP_166233910.1">
    <property type="nucleotide sequence ID" value="NZ_CP049865.1"/>
</dbReference>
<dbReference type="Proteomes" id="UP000501058">
    <property type="component" value="Chromosome"/>
</dbReference>
<protein>
    <recommendedName>
        <fullName evidence="5">Peptidoglycan binding domain-containing protein</fullName>
    </recommendedName>
</protein>
<feature type="transmembrane region" description="Helical" evidence="2">
    <location>
        <begin position="18"/>
        <end position="40"/>
    </location>
</feature>
<evidence type="ECO:0000256" key="1">
    <source>
        <dbReference type="SAM" id="MobiDB-lite"/>
    </source>
</evidence>
<feature type="region of interest" description="Disordered" evidence="1">
    <location>
        <begin position="91"/>
        <end position="123"/>
    </location>
</feature>
<dbReference type="AlphaFoldDB" id="A0A6G7Y830"/>
<dbReference type="EMBL" id="CP049865">
    <property type="protein sequence ID" value="QIK72836.1"/>
    <property type="molecule type" value="Genomic_DNA"/>
</dbReference>